<reference evidence="1 2" key="1">
    <citation type="journal article" date="2016" name="Nat. Commun.">
        <title>Thousands of microbial genomes shed light on interconnected biogeochemical processes in an aquifer system.</title>
        <authorList>
            <person name="Anantharaman K."/>
            <person name="Brown C.T."/>
            <person name="Hug L.A."/>
            <person name="Sharon I."/>
            <person name="Castelle C.J."/>
            <person name="Probst A.J."/>
            <person name="Thomas B.C."/>
            <person name="Singh A."/>
            <person name="Wilkins M.J."/>
            <person name="Karaoz U."/>
            <person name="Brodie E.L."/>
            <person name="Williams K.H."/>
            <person name="Hubbard S.S."/>
            <person name="Banfield J.F."/>
        </authorList>
    </citation>
    <scope>NUCLEOTIDE SEQUENCE [LARGE SCALE GENOMIC DNA]</scope>
</reference>
<dbReference type="Pfam" id="PF08843">
    <property type="entry name" value="AbiEii"/>
    <property type="match status" value="1"/>
</dbReference>
<dbReference type="EMBL" id="MHLL01000039">
    <property type="protein sequence ID" value="OGZ08210.1"/>
    <property type="molecule type" value="Genomic_DNA"/>
</dbReference>
<gene>
    <name evidence="1" type="ORF">A3D65_02535</name>
</gene>
<evidence type="ECO:0008006" key="3">
    <source>
        <dbReference type="Google" id="ProtNLM"/>
    </source>
</evidence>
<dbReference type="InterPro" id="IPR014942">
    <property type="entry name" value="AbiEii"/>
</dbReference>
<comment type="caution">
    <text evidence="1">The sequence shown here is derived from an EMBL/GenBank/DDBJ whole genome shotgun (WGS) entry which is preliminary data.</text>
</comment>
<name>A0A1G2D5J0_9BACT</name>
<sequence length="437" mass="51403">MSDHIVAILKKELDELVIYGDLNADVRQNKLKEALQYIVLDFIYHHPEYSKWIMYGGSALRIIHGLDRMSVDLDFEVTHEVDKKFLEKLKQEIGAYFENTYGTTSDFFTLKTISTRSLLLKFNVGDILNFGHTSKQVHVKIDLNYFIATKTVTERRPVNRGQMSFVVLTYNKGALMASKIAAILLREERRIGDKTYDYKGRDIYDLLWYMKEKATPDFDYLNAKLKEKKKEIPDIRTLFDTLTVDILNYDKMDDCLKDDLSQLFENSHQFDTWSQTWRDSYLRYLNDYKIRTITKLDKIRINHWVLMGKADGYDFEYWHKTTDGSFTRIVYRLHEDCVIYGESDVIVEIDKTLENLIEFSSNARHSRTESEENKLKRYATLFSKKNKIYLRKTKGVIVGDVIATKVIRMTANSLNPREQILLNRSALESRELDDLLK</sequence>
<protein>
    <recommendedName>
        <fullName evidence="3">Nucleotidyl transferase AbiEii/AbiGii toxin family protein</fullName>
    </recommendedName>
</protein>
<dbReference type="Gene3D" id="3.10.450.620">
    <property type="entry name" value="JHP933, nucleotidyltransferase-like core domain"/>
    <property type="match status" value="1"/>
</dbReference>
<accession>A0A1G2D5J0</accession>
<proteinExistence type="predicted"/>
<dbReference type="STRING" id="1798661.A3D65_02535"/>
<dbReference type="Proteomes" id="UP000177996">
    <property type="component" value="Unassembled WGS sequence"/>
</dbReference>
<dbReference type="AlphaFoldDB" id="A0A1G2D5J0"/>
<evidence type="ECO:0000313" key="2">
    <source>
        <dbReference type="Proteomes" id="UP000177996"/>
    </source>
</evidence>
<evidence type="ECO:0000313" key="1">
    <source>
        <dbReference type="EMBL" id="OGZ08210.1"/>
    </source>
</evidence>
<organism evidence="1 2">
    <name type="scientific">Candidatus Lloydbacteria bacterium RIFCSPHIGHO2_02_FULL_50_13</name>
    <dbReference type="NCBI Taxonomy" id="1798661"/>
    <lineage>
        <taxon>Bacteria</taxon>
        <taxon>Candidatus Lloydiibacteriota</taxon>
    </lineage>
</organism>